<name>A0A2T3AR03_AMORE</name>
<keyword evidence="2" id="KW-1185">Reference proteome</keyword>
<gene>
    <name evidence="1" type="ORF">M430DRAFT_271550</name>
</gene>
<reference evidence="1 2" key="1">
    <citation type="journal article" date="2018" name="New Phytol.">
        <title>Comparative genomics and transcriptomics depict ericoid mycorrhizal fungi as versatile saprotrophs and plant mutualists.</title>
        <authorList>
            <person name="Martino E."/>
            <person name="Morin E."/>
            <person name="Grelet G.A."/>
            <person name="Kuo A."/>
            <person name="Kohler A."/>
            <person name="Daghino S."/>
            <person name="Barry K.W."/>
            <person name="Cichocki N."/>
            <person name="Clum A."/>
            <person name="Dockter R.B."/>
            <person name="Hainaut M."/>
            <person name="Kuo R.C."/>
            <person name="LaButti K."/>
            <person name="Lindahl B.D."/>
            <person name="Lindquist E.A."/>
            <person name="Lipzen A."/>
            <person name="Khouja H.R."/>
            <person name="Magnuson J."/>
            <person name="Murat C."/>
            <person name="Ohm R.A."/>
            <person name="Singer S.W."/>
            <person name="Spatafora J.W."/>
            <person name="Wang M."/>
            <person name="Veneault-Fourrey C."/>
            <person name="Henrissat B."/>
            <person name="Grigoriev I.V."/>
            <person name="Martin F.M."/>
            <person name="Perotto S."/>
        </authorList>
    </citation>
    <scope>NUCLEOTIDE SEQUENCE [LARGE SCALE GENOMIC DNA]</scope>
    <source>
        <strain evidence="1 2">ATCC 22711</strain>
    </source>
</reference>
<sequence>MPVWPTTLSTSEAQQGPRQGQELWVAEMAALEGGSADAFWTGKREQTRIARDRLFDGSSYRDRGLNTSERQIQMLASALGVGACDWTSIWMHWCHRHLKYWSPGHSLAVCSASTRTSSVSLAGVKALYSTGRARRRTGPDGFCATQKGPCVPTPVPTVWFLVLPRDPFAQDCWADRKSKGATVEEAWIRAEPCAAQYRELSSNRAPSRFVICVHCAVTEQGRPWSYIVLVVSKVLCIVHMVPGYSYCIGVHRVAKDNIPDEEKDAEDLVDVHTALYFCSTAVVQ</sequence>
<proteinExistence type="predicted"/>
<dbReference type="AlphaFoldDB" id="A0A2T3AR03"/>
<dbReference type="EMBL" id="KZ679018">
    <property type="protein sequence ID" value="PSS08694.1"/>
    <property type="molecule type" value="Genomic_DNA"/>
</dbReference>
<evidence type="ECO:0000313" key="2">
    <source>
        <dbReference type="Proteomes" id="UP000241818"/>
    </source>
</evidence>
<protein>
    <submittedName>
        <fullName evidence="1">Uncharacterized protein</fullName>
    </submittedName>
</protein>
<evidence type="ECO:0000313" key="1">
    <source>
        <dbReference type="EMBL" id="PSS08694.1"/>
    </source>
</evidence>
<dbReference type="InParanoid" id="A0A2T3AR03"/>
<accession>A0A2T3AR03</accession>
<dbReference type="Proteomes" id="UP000241818">
    <property type="component" value="Unassembled WGS sequence"/>
</dbReference>
<organism evidence="1 2">
    <name type="scientific">Amorphotheca resinae ATCC 22711</name>
    <dbReference type="NCBI Taxonomy" id="857342"/>
    <lineage>
        <taxon>Eukaryota</taxon>
        <taxon>Fungi</taxon>
        <taxon>Dikarya</taxon>
        <taxon>Ascomycota</taxon>
        <taxon>Pezizomycotina</taxon>
        <taxon>Leotiomycetes</taxon>
        <taxon>Helotiales</taxon>
        <taxon>Amorphothecaceae</taxon>
        <taxon>Amorphotheca</taxon>
    </lineage>
</organism>
<dbReference type="GeneID" id="36573615"/>
<dbReference type="RefSeq" id="XP_024717092.1">
    <property type="nucleotide sequence ID" value="XM_024865534.1"/>
</dbReference>